<accession>A0AA88HMD6</accession>
<dbReference type="NCBIfam" id="TIGR00930">
    <property type="entry name" value="2a30"/>
    <property type="match status" value="1"/>
</dbReference>
<dbReference type="GO" id="GO:1990573">
    <property type="term" value="P:potassium ion import across plasma membrane"/>
    <property type="evidence" value="ECO:0007669"/>
    <property type="project" value="TreeGrafter"/>
</dbReference>
<evidence type="ECO:0000313" key="9">
    <source>
        <dbReference type="EMBL" id="KAK2709719.1"/>
    </source>
</evidence>
<dbReference type="Pfam" id="PF03522">
    <property type="entry name" value="SLC12"/>
    <property type="match status" value="1"/>
</dbReference>
<dbReference type="Gene3D" id="1.20.1740.10">
    <property type="entry name" value="Amino acid/polyamine transporter I"/>
    <property type="match status" value="1"/>
</dbReference>
<proteinExistence type="predicted"/>
<evidence type="ECO:0000313" key="10">
    <source>
        <dbReference type="Proteomes" id="UP001187531"/>
    </source>
</evidence>
<feature type="transmembrane region" description="Helical" evidence="6">
    <location>
        <begin position="362"/>
        <end position="382"/>
    </location>
</feature>
<dbReference type="InterPro" id="IPR004841">
    <property type="entry name" value="AA-permease/SLC12A_dom"/>
</dbReference>
<evidence type="ECO:0000256" key="1">
    <source>
        <dbReference type="ARBA" id="ARBA00004141"/>
    </source>
</evidence>
<feature type="region of interest" description="Disordered" evidence="5">
    <location>
        <begin position="74"/>
        <end position="96"/>
    </location>
</feature>
<organism evidence="9 10">
    <name type="scientific">Artemia franciscana</name>
    <name type="common">Brine shrimp</name>
    <name type="synonym">Artemia sanfranciscana</name>
    <dbReference type="NCBI Taxonomy" id="6661"/>
    <lineage>
        <taxon>Eukaryota</taxon>
        <taxon>Metazoa</taxon>
        <taxon>Ecdysozoa</taxon>
        <taxon>Arthropoda</taxon>
        <taxon>Crustacea</taxon>
        <taxon>Branchiopoda</taxon>
        <taxon>Anostraca</taxon>
        <taxon>Artemiidae</taxon>
        <taxon>Artemia</taxon>
    </lineage>
</organism>
<keyword evidence="4 6" id="KW-0472">Membrane</keyword>
<gene>
    <name evidence="9" type="ORF">QYM36_013406</name>
</gene>
<feature type="transmembrane region" description="Helical" evidence="6">
    <location>
        <begin position="309"/>
        <end position="328"/>
    </location>
</feature>
<feature type="transmembrane region" description="Helical" evidence="6">
    <location>
        <begin position="163"/>
        <end position="182"/>
    </location>
</feature>
<feature type="transmembrane region" description="Helical" evidence="6">
    <location>
        <begin position="575"/>
        <end position="594"/>
    </location>
</feature>
<protein>
    <submittedName>
        <fullName evidence="9">Uncharacterized protein</fullName>
    </submittedName>
</protein>
<comment type="subcellular location">
    <subcellularLocation>
        <location evidence="1">Membrane</location>
        <topology evidence="1">Multi-pass membrane protein</topology>
    </subcellularLocation>
</comment>
<dbReference type="FunFam" id="1.20.1740.10:FF:000022">
    <property type="entry name" value="Bumetanide-sensitive na-k-cl cotransport protein"/>
    <property type="match status" value="1"/>
</dbReference>
<dbReference type="AlphaFoldDB" id="A0AA88HMD6"/>
<evidence type="ECO:0000256" key="5">
    <source>
        <dbReference type="SAM" id="MobiDB-lite"/>
    </source>
</evidence>
<feature type="compositionally biased region" description="Polar residues" evidence="5">
    <location>
        <begin position="78"/>
        <end position="95"/>
    </location>
</feature>
<feature type="transmembrane region" description="Helical" evidence="6">
    <location>
        <begin position="542"/>
        <end position="563"/>
    </location>
</feature>
<reference evidence="9" key="1">
    <citation type="submission" date="2023-07" db="EMBL/GenBank/DDBJ databases">
        <title>Chromosome-level genome assembly of Artemia franciscana.</title>
        <authorList>
            <person name="Jo E."/>
        </authorList>
    </citation>
    <scope>NUCLEOTIDE SEQUENCE</scope>
    <source>
        <tissue evidence="9">Whole body</tissue>
    </source>
</reference>
<dbReference type="InterPro" id="IPR018491">
    <property type="entry name" value="SLC12_C"/>
</dbReference>
<dbReference type="PANTHER" id="PTHR11827:SF103">
    <property type="entry name" value="SODIUM CHLORIDE COTRANSPORTER 69, ISOFORM E"/>
    <property type="match status" value="1"/>
</dbReference>
<keyword evidence="10" id="KW-1185">Reference proteome</keyword>
<dbReference type="GO" id="GO:0008511">
    <property type="term" value="F:sodium:potassium:chloride symporter activity"/>
    <property type="evidence" value="ECO:0007669"/>
    <property type="project" value="TreeGrafter"/>
</dbReference>
<evidence type="ECO:0000256" key="6">
    <source>
        <dbReference type="SAM" id="Phobius"/>
    </source>
</evidence>
<keyword evidence="2 6" id="KW-0812">Transmembrane</keyword>
<dbReference type="GO" id="GO:0006884">
    <property type="term" value="P:cell volume homeostasis"/>
    <property type="evidence" value="ECO:0007669"/>
    <property type="project" value="TreeGrafter"/>
</dbReference>
<feature type="transmembrane region" description="Helical" evidence="6">
    <location>
        <begin position="284"/>
        <end position="302"/>
    </location>
</feature>
<feature type="domain" description="SLC12A transporter C-terminal" evidence="8">
    <location>
        <begin position="666"/>
        <end position="985"/>
    </location>
</feature>
<dbReference type="EMBL" id="JAVRJZ010000017">
    <property type="protein sequence ID" value="KAK2709719.1"/>
    <property type="molecule type" value="Genomic_DNA"/>
</dbReference>
<dbReference type="Pfam" id="PF00324">
    <property type="entry name" value="AA_permease"/>
    <property type="match status" value="1"/>
</dbReference>
<name>A0AA88HMD6_ARTSF</name>
<dbReference type="GO" id="GO:0055064">
    <property type="term" value="P:chloride ion homeostasis"/>
    <property type="evidence" value="ECO:0007669"/>
    <property type="project" value="TreeGrafter"/>
</dbReference>
<evidence type="ECO:0000256" key="2">
    <source>
        <dbReference type="ARBA" id="ARBA00022692"/>
    </source>
</evidence>
<feature type="transmembrane region" description="Helical" evidence="6">
    <location>
        <begin position="194"/>
        <end position="215"/>
    </location>
</feature>
<dbReference type="InterPro" id="IPR004842">
    <property type="entry name" value="SLC12A_fam"/>
</dbReference>
<evidence type="ECO:0000256" key="4">
    <source>
        <dbReference type="ARBA" id="ARBA00023136"/>
    </source>
</evidence>
<evidence type="ECO:0000259" key="8">
    <source>
        <dbReference type="Pfam" id="PF03522"/>
    </source>
</evidence>
<sequence>METVHTKPRIVHGAISLLPTATASLSWEASSSRTSSREVLKLEISTMDTDDSNRFTVDSVEANKHNSDITTLHVPGLVSSTNSDNTPRSRNSSFYEKSWHHHTKEALPRLDNYKNLHSFNVGQRPTLEELYDPSLAKLEDSSTDLAERGGHSQGTKFGWIRGVLVRCLLCIWGVMLFLRLSWVVGQAGTLEAVLIILLAAVVTTITAISMSAISTNGTIKGGGTYYMTSRSLGPEFGASIGVIFSIANAVSVAMYIVGFCESMNDLLKRFDVQIVDGGVNDVRIIGAITLVACTVIVLIGMEWEAKAQIFLLGMLVIAIVDFFIGAFIGPTNDEEIARGFLGWNGTLFSDNFVSDYREDEGVYYSFFSVFAVFFPAATGILAGANISGDLKDASSALPKGTLLSILISTIVYVAFAFFCGATVARDATGNVTGLADGSFLDCMPNECDWGLHNSFQVIETVSAFGPLIFAGCFAATLSSALASYVSAPKIFQAVCNDNLYPGIGWFGKGYGKNNEPIRAYVLTFIIALAGIALGELNAISPLISNFFLAAYALVNFSTFHVNLIKPLGWRPTFRYYNGWVSLFGALLCIFVMFLMSWVTALITFAAFIVLYLVIVYRKPEVNWGSSTQAQTYKSTVDSVYQLLNLEEHVKNYRPQILVLTGHPASRTPLVDFANLICKKQGFMLCGHVSKETFTQRQREAITRSAYGWLKAHKIRSFYTLLDSSEISNGVSVLIQSSGLGKMRPNIVMMGFMADWTTRDPNELSEYFEGIHAAFSQGVAVAILRAPQGLDFSDYIRFLDGVVGKSVGSPRMLGNGEMPKSGTEGIPNPAFEYQESVGSMDSIVSVDEKAPQSKTKKKKDSTLKIDVSLYGENVPKNILENLTVFRRKQPKGFIDVWWLYDDGGLSVLLPYIMTTRKAWKNSKLRIFCIANKRDEIDIGQKGMAALLSKFRIDYSDVIAVSDVNRSPSEETKQWFNDLIKPSLQASGSEGE</sequence>
<keyword evidence="3 6" id="KW-1133">Transmembrane helix</keyword>
<feature type="domain" description="Amino acid permease/ SLC12A" evidence="7">
    <location>
        <begin position="162"/>
        <end position="657"/>
    </location>
</feature>
<feature type="transmembrane region" description="Helical" evidence="6">
    <location>
        <begin position="517"/>
        <end position="536"/>
    </location>
</feature>
<feature type="transmembrane region" description="Helical" evidence="6">
    <location>
        <begin position="463"/>
        <end position="485"/>
    </location>
</feature>
<feature type="transmembrane region" description="Helical" evidence="6">
    <location>
        <begin position="236"/>
        <end position="257"/>
    </location>
</feature>
<evidence type="ECO:0000259" key="7">
    <source>
        <dbReference type="Pfam" id="PF00324"/>
    </source>
</evidence>
<feature type="transmembrane region" description="Helical" evidence="6">
    <location>
        <begin position="402"/>
        <end position="424"/>
    </location>
</feature>
<dbReference type="PANTHER" id="PTHR11827">
    <property type="entry name" value="SOLUTE CARRIER FAMILY 12, CATION COTRANSPORTERS"/>
    <property type="match status" value="1"/>
</dbReference>
<dbReference type="GO" id="GO:0055075">
    <property type="term" value="P:potassium ion homeostasis"/>
    <property type="evidence" value="ECO:0007669"/>
    <property type="project" value="TreeGrafter"/>
</dbReference>
<dbReference type="GO" id="GO:0055078">
    <property type="term" value="P:sodium ion homeostasis"/>
    <property type="evidence" value="ECO:0007669"/>
    <property type="project" value="TreeGrafter"/>
</dbReference>
<dbReference type="Proteomes" id="UP001187531">
    <property type="component" value="Unassembled WGS sequence"/>
</dbReference>
<dbReference type="GO" id="GO:0016020">
    <property type="term" value="C:membrane"/>
    <property type="evidence" value="ECO:0007669"/>
    <property type="project" value="UniProtKB-SubCell"/>
</dbReference>
<evidence type="ECO:0000256" key="3">
    <source>
        <dbReference type="ARBA" id="ARBA00022989"/>
    </source>
</evidence>
<comment type="caution">
    <text evidence="9">The sequence shown here is derived from an EMBL/GenBank/DDBJ whole genome shotgun (WGS) entry which is preliminary data.</text>
</comment>